<evidence type="ECO:0000256" key="3">
    <source>
        <dbReference type="ARBA" id="ARBA00022475"/>
    </source>
</evidence>
<keyword evidence="3" id="KW-1003">Cell membrane</keyword>
<feature type="transmembrane region" description="Helical" evidence="7">
    <location>
        <begin position="48"/>
        <end position="65"/>
    </location>
</feature>
<dbReference type="Proteomes" id="UP000244090">
    <property type="component" value="Unassembled WGS sequence"/>
</dbReference>
<feature type="transmembrane region" description="Helical" evidence="7">
    <location>
        <begin position="98"/>
        <end position="117"/>
    </location>
</feature>
<reference evidence="8 9" key="1">
    <citation type="submission" date="2018-04" db="EMBL/GenBank/DDBJ databases">
        <title>Genomic Encyclopedia of Archaeal and Bacterial Type Strains, Phase II (KMG-II): from individual species to whole genera.</title>
        <authorList>
            <person name="Goeker M."/>
        </authorList>
    </citation>
    <scope>NUCLEOTIDE SEQUENCE [LARGE SCALE GENOMIC DNA]</scope>
    <source>
        <strain evidence="8 9">DSM 25731</strain>
    </source>
</reference>
<evidence type="ECO:0000256" key="6">
    <source>
        <dbReference type="ARBA" id="ARBA00023136"/>
    </source>
</evidence>
<keyword evidence="4 7" id="KW-0812">Transmembrane</keyword>
<dbReference type="InterPro" id="IPR003688">
    <property type="entry name" value="TraG/VirD4"/>
</dbReference>
<dbReference type="InterPro" id="IPR051539">
    <property type="entry name" value="T4SS-coupling_protein"/>
</dbReference>
<name>A0A2T6BRA6_9FLAO</name>
<comment type="similarity">
    <text evidence="2">Belongs to the VirD4/TraG family.</text>
</comment>
<keyword evidence="9" id="KW-1185">Reference proteome</keyword>
<evidence type="ECO:0000256" key="5">
    <source>
        <dbReference type="ARBA" id="ARBA00022989"/>
    </source>
</evidence>
<keyword evidence="5 7" id="KW-1133">Transmembrane helix</keyword>
<organism evidence="8 9">
    <name type="scientific">Kordia periserrulae</name>
    <dbReference type="NCBI Taxonomy" id="701523"/>
    <lineage>
        <taxon>Bacteria</taxon>
        <taxon>Pseudomonadati</taxon>
        <taxon>Bacteroidota</taxon>
        <taxon>Flavobacteriia</taxon>
        <taxon>Flavobacteriales</taxon>
        <taxon>Flavobacteriaceae</taxon>
        <taxon>Kordia</taxon>
    </lineage>
</organism>
<evidence type="ECO:0000313" key="9">
    <source>
        <dbReference type="Proteomes" id="UP000244090"/>
    </source>
</evidence>
<accession>A0A2T6BRA6</accession>
<dbReference type="PANTHER" id="PTHR37937:SF1">
    <property type="entry name" value="CONJUGATIVE TRANSFER: DNA TRANSPORT"/>
    <property type="match status" value="1"/>
</dbReference>
<comment type="caution">
    <text evidence="8">The sequence shown here is derived from an EMBL/GenBank/DDBJ whole genome shotgun (WGS) entry which is preliminary data.</text>
</comment>
<evidence type="ECO:0000313" key="8">
    <source>
        <dbReference type="EMBL" id="PTX58574.1"/>
    </source>
</evidence>
<dbReference type="Gene3D" id="3.40.50.300">
    <property type="entry name" value="P-loop containing nucleotide triphosphate hydrolases"/>
    <property type="match status" value="1"/>
</dbReference>
<keyword evidence="6 7" id="KW-0472">Membrane</keyword>
<dbReference type="PANTHER" id="PTHR37937">
    <property type="entry name" value="CONJUGATIVE TRANSFER: DNA TRANSPORT"/>
    <property type="match status" value="1"/>
</dbReference>
<proteinExistence type="inferred from homology"/>
<evidence type="ECO:0000256" key="1">
    <source>
        <dbReference type="ARBA" id="ARBA00004651"/>
    </source>
</evidence>
<dbReference type="RefSeq" id="WP_108116759.1">
    <property type="nucleotide sequence ID" value="NZ_QBKT01000013.1"/>
</dbReference>
<dbReference type="InterPro" id="IPR027417">
    <property type="entry name" value="P-loop_NTPase"/>
</dbReference>
<evidence type="ECO:0000256" key="7">
    <source>
        <dbReference type="SAM" id="Phobius"/>
    </source>
</evidence>
<dbReference type="SUPFAM" id="SSF52540">
    <property type="entry name" value="P-loop containing nucleoside triphosphate hydrolases"/>
    <property type="match status" value="1"/>
</dbReference>
<dbReference type="OrthoDB" id="1151021at2"/>
<evidence type="ECO:0000256" key="4">
    <source>
        <dbReference type="ARBA" id="ARBA00022692"/>
    </source>
</evidence>
<feature type="transmembrane region" description="Helical" evidence="7">
    <location>
        <begin position="7"/>
        <end position="28"/>
    </location>
</feature>
<gene>
    <name evidence="8" type="ORF">C8N46_11365</name>
</gene>
<dbReference type="Pfam" id="PF02534">
    <property type="entry name" value="T4SS-DNA_transf"/>
    <property type="match status" value="1"/>
</dbReference>
<sequence length="804" mass="92368">MFKTILRYVLIGILVYYFRGFFETILPIPTENMVDGTLNLEVKSDRNLFHLLRFVVWMFVTDLVIRYARPFFSFAAPAARRYSVTKPFRRIQGVFGELFLLFIIFLIPTLFGFIYSIPKSYSEKKDETIFNIKYKYAEELAIRDKQKVANKVYEIAKETNEWLSYQARNVRYNQVINIPVKHWLPSSRGENLSFAGRDINYLEYDADDETLVKVYFDDNLNLYNAHTAEYYKNQKKIYDEQVELYNEFIENFDTKVLFDYYGTYEVENNENVKKALEEVESKVWEEVKSNPFPLLFAAANRTKYLALIIALAIYLLSYFSTKDEFSRNFEKIIRVVDQSRFGLGGSARFAGLIEEWSSLYKNQKYSLFLGKSLYNPFLIIGSEDPRHMLTIAGTRGGKGTTAIIPNLLLWEGSALVIDPKGTNAAVTARRREEMGQDVYLVDPFNIVNKDKTDAFNPLAFLDPNAPDIREKINLIAEALVVPDPEPKEKHWDDGARTIIAGLIGHIISSDKFKDPKLSTIRELLSLAPDDQKELWIDMMMNEGAGRLPIDTAARVLRGISTSEMSSILSNADKHTEWLSSPVIQKALNESTFDFKELKENPTTIYLILPPELLETHNRFIRLFINLVLAQISIGGKSKTPILMIMDEFTSLGRMKEVEKAFGLLASYNLVMWPFIQDLGTLKDIYKGNTNTFINNSRAVQVFAVSHGETTKFISEKLGDRRLKSYARGSKGNDAARLRTESEVALDISAESNRQYILRAGKPPLLLEKVPYYKDNLNEVIAKVYTKVFASRFQGMYDKDPDYKS</sequence>
<dbReference type="AlphaFoldDB" id="A0A2T6BRA6"/>
<dbReference type="GO" id="GO:0005886">
    <property type="term" value="C:plasma membrane"/>
    <property type="evidence" value="ECO:0007669"/>
    <property type="project" value="UniProtKB-SubCell"/>
</dbReference>
<comment type="subcellular location">
    <subcellularLocation>
        <location evidence="1">Cell membrane</location>
        <topology evidence="1">Multi-pass membrane protein</topology>
    </subcellularLocation>
</comment>
<evidence type="ECO:0000256" key="2">
    <source>
        <dbReference type="ARBA" id="ARBA00008806"/>
    </source>
</evidence>
<dbReference type="CDD" id="cd01127">
    <property type="entry name" value="TrwB_TraG_TraD_VirD4"/>
    <property type="match status" value="2"/>
</dbReference>
<dbReference type="EMBL" id="QBKT01000013">
    <property type="protein sequence ID" value="PTX58574.1"/>
    <property type="molecule type" value="Genomic_DNA"/>
</dbReference>
<protein>
    <submittedName>
        <fullName evidence="8">Type IV secretory pathway TraG/TraD family ATPase VirD4</fullName>
    </submittedName>
</protein>